<dbReference type="PANTHER" id="PTHR37610">
    <property type="entry name" value="CCHC-TYPE DOMAIN-CONTAINING PROTEIN"/>
    <property type="match status" value="1"/>
</dbReference>
<sequence length="144" mass="16020">MGGDESEGQCSKINEVQKIEVSVRNSDDGSFGGPKLNGTNFRTWKKIMSIHLSGIHKMGHVNGTTKAHSEEDADAYAKWEDDDGSVMALLFKAMTEDVLQLVEECETAEMIWKTLGDLYTNESDFIQVHELMCKAAICNRMGNQ</sequence>
<proteinExistence type="predicted"/>
<comment type="caution">
    <text evidence="1">The sequence shown here is derived from an EMBL/GenBank/DDBJ whole genome shotgun (WGS) entry which is preliminary data.</text>
</comment>
<organism evidence="1 2">
    <name type="scientific">Rosa chinensis</name>
    <name type="common">China rose</name>
    <dbReference type="NCBI Taxonomy" id="74649"/>
    <lineage>
        <taxon>Eukaryota</taxon>
        <taxon>Viridiplantae</taxon>
        <taxon>Streptophyta</taxon>
        <taxon>Embryophyta</taxon>
        <taxon>Tracheophyta</taxon>
        <taxon>Spermatophyta</taxon>
        <taxon>Magnoliopsida</taxon>
        <taxon>eudicotyledons</taxon>
        <taxon>Gunneridae</taxon>
        <taxon>Pentapetalae</taxon>
        <taxon>rosids</taxon>
        <taxon>fabids</taxon>
        <taxon>Rosales</taxon>
        <taxon>Rosaceae</taxon>
        <taxon>Rosoideae</taxon>
        <taxon>Rosoideae incertae sedis</taxon>
        <taxon>Rosa</taxon>
    </lineage>
</organism>
<dbReference type="Gramene" id="PRQ41190">
    <property type="protein sequence ID" value="PRQ41190"/>
    <property type="gene ID" value="RchiOBHm_Chr4g0444201"/>
</dbReference>
<dbReference type="EMBL" id="PDCK01000042">
    <property type="protein sequence ID" value="PRQ41190.1"/>
    <property type="molecule type" value="Genomic_DNA"/>
</dbReference>
<evidence type="ECO:0000313" key="1">
    <source>
        <dbReference type="EMBL" id="PRQ41190.1"/>
    </source>
</evidence>
<evidence type="ECO:0000313" key="2">
    <source>
        <dbReference type="Proteomes" id="UP000238479"/>
    </source>
</evidence>
<dbReference type="Pfam" id="PF14223">
    <property type="entry name" value="Retrotran_gag_2"/>
    <property type="match status" value="1"/>
</dbReference>
<protein>
    <submittedName>
        <fullName evidence="1">Putative gag-polypeptide of LTR copia-type</fullName>
    </submittedName>
</protein>
<gene>
    <name evidence="1" type="ORF">RchiOBHm_Chr4g0444201</name>
</gene>
<dbReference type="PANTHER" id="PTHR37610:SF40">
    <property type="entry name" value="OS01G0909600 PROTEIN"/>
    <property type="match status" value="1"/>
</dbReference>
<keyword evidence="2" id="KW-1185">Reference proteome</keyword>
<reference evidence="1 2" key="1">
    <citation type="journal article" date="2018" name="Nat. Genet.">
        <title>The Rosa genome provides new insights in the design of modern roses.</title>
        <authorList>
            <person name="Bendahmane M."/>
        </authorList>
    </citation>
    <scope>NUCLEOTIDE SEQUENCE [LARGE SCALE GENOMIC DNA]</scope>
    <source>
        <strain evidence="2">cv. Old Blush</strain>
    </source>
</reference>
<name>A0A2P6R428_ROSCH</name>
<dbReference type="Proteomes" id="UP000238479">
    <property type="component" value="Chromosome 4"/>
</dbReference>
<dbReference type="AlphaFoldDB" id="A0A2P6R428"/>
<accession>A0A2P6R428</accession>